<dbReference type="Pfam" id="PF11807">
    <property type="entry name" value="UstYa"/>
    <property type="match status" value="1"/>
</dbReference>
<organism evidence="3 4">
    <name type="scientific">Viridothelium virens</name>
    <name type="common">Speckled blister lichen</name>
    <name type="synonym">Trypethelium virens</name>
    <dbReference type="NCBI Taxonomy" id="1048519"/>
    <lineage>
        <taxon>Eukaryota</taxon>
        <taxon>Fungi</taxon>
        <taxon>Dikarya</taxon>
        <taxon>Ascomycota</taxon>
        <taxon>Pezizomycotina</taxon>
        <taxon>Dothideomycetes</taxon>
        <taxon>Dothideomycetes incertae sedis</taxon>
        <taxon>Trypetheliales</taxon>
        <taxon>Trypetheliaceae</taxon>
        <taxon>Viridothelium</taxon>
    </lineage>
</organism>
<dbReference type="InterPro" id="IPR021765">
    <property type="entry name" value="UstYa-like"/>
</dbReference>
<comment type="pathway">
    <text evidence="1">Mycotoxin biosynthesis.</text>
</comment>
<name>A0A6A6HNJ4_VIRVR</name>
<dbReference type="PANTHER" id="PTHR33365">
    <property type="entry name" value="YALI0B05434P"/>
    <property type="match status" value="1"/>
</dbReference>
<dbReference type="OrthoDB" id="3687641at2759"/>
<gene>
    <name evidence="3" type="ORF">EV356DRAFT_99794</name>
</gene>
<comment type="similarity">
    <text evidence="2">Belongs to the ustYa family.</text>
</comment>
<protein>
    <submittedName>
        <fullName evidence="3">Uncharacterized protein</fullName>
    </submittedName>
</protein>
<evidence type="ECO:0000313" key="4">
    <source>
        <dbReference type="Proteomes" id="UP000800092"/>
    </source>
</evidence>
<keyword evidence="4" id="KW-1185">Reference proteome</keyword>
<dbReference type="GO" id="GO:0043386">
    <property type="term" value="P:mycotoxin biosynthetic process"/>
    <property type="evidence" value="ECO:0007669"/>
    <property type="project" value="InterPro"/>
</dbReference>
<dbReference type="Proteomes" id="UP000800092">
    <property type="component" value="Unassembled WGS sequence"/>
</dbReference>
<evidence type="ECO:0000313" key="3">
    <source>
        <dbReference type="EMBL" id="KAF2239442.1"/>
    </source>
</evidence>
<evidence type="ECO:0000256" key="2">
    <source>
        <dbReference type="ARBA" id="ARBA00035112"/>
    </source>
</evidence>
<dbReference type="AlphaFoldDB" id="A0A6A6HNJ4"/>
<proteinExistence type="inferred from homology"/>
<reference evidence="3" key="1">
    <citation type="journal article" date="2020" name="Stud. Mycol.">
        <title>101 Dothideomycetes genomes: a test case for predicting lifestyles and emergence of pathogens.</title>
        <authorList>
            <person name="Haridas S."/>
            <person name="Albert R."/>
            <person name="Binder M."/>
            <person name="Bloem J."/>
            <person name="Labutti K."/>
            <person name="Salamov A."/>
            <person name="Andreopoulos B."/>
            <person name="Baker S."/>
            <person name="Barry K."/>
            <person name="Bills G."/>
            <person name="Bluhm B."/>
            <person name="Cannon C."/>
            <person name="Castanera R."/>
            <person name="Culley D."/>
            <person name="Daum C."/>
            <person name="Ezra D."/>
            <person name="Gonzalez J."/>
            <person name="Henrissat B."/>
            <person name="Kuo A."/>
            <person name="Liang C."/>
            <person name="Lipzen A."/>
            <person name="Lutzoni F."/>
            <person name="Magnuson J."/>
            <person name="Mondo S."/>
            <person name="Nolan M."/>
            <person name="Ohm R."/>
            <person name="Pangilinan J."/>
            <person name="Park H.-J."/>
            <person name="Ramirez L."/>
            <person name="Alfaro M."/>
            <person name="Sun H."/>
            <person name="Tritt A."/>
            <person name="Yoshinaga Y."/>
            <person name="Zwiers L.-H."/>
            <person name="Turgeon B."/>
            <person name="Goodwin S."/>
            <person name="Spatafora J."/>
            <person name="Crous P."/>
            <person name="Grigoriev I."/>
        </authorList>
    </citation>
    <scope>NUCLEOTIDE SEQUENCE</scope>
    <source>
        <strain evidence="3">Tuck. ex Michener</strain>
    </source>
</reference>
<dbReference type="PANTHER" id="PTHR33365:SF4">
    <property type="entry name" value="CYCLOCHLOROTINE BIOSYNTHESIS PROTEIN O"/>
    <property type="match status" value="1"/>
</dbReference>
<accession>A0A6A6HNJ4</accession>
<evidence type="ECO:0000256" key="1">
    <source>
        <dbReference type="ARBA" id="ARBA00004685"/>
    </source>
</evidence>
<sequence>MIRQYTWHDWYLRHTDVVETPEDMKLGDVGRRMHVDHCIEALRVSLMCQADTTPLFIIKDPESSLGERADFSSHHKCRNFEKIRRWNEENQSG</sequence>
<dbReference type="EMBL" id="ML991772">
    <property type="protein sequence ID" value="KAF2239442.1"/>
    <property type="molecule type" value="Genomic_DNA"/>
</dbReference>